<organism evidence="1 2">
    <name type="scientific">Yoonia algicola</name>
    <dbReference type="NCBI Taxonomy" id="3137368"/>
    <lineage>
        <taxon>Bacteria</taxon>
        <taxon>Pseudomonadati</taxon>
        <taxon>Pseudomonadota</taxon>
        <taxon>Alphaproteobacteria</taxon>
        <taxon>Rhodobacterales</taxon>
        <taxon>Paracoccaceae</taxon>
        <taxon>Yoonia</taxon>
    </lineage>
</organism>
<dbReference type="RefSeq" id="WP_342070404.1">
    <property type="nucleotide sequence ID" value="NZ_CP151762.1"/>
</dbReference>
<gene>
    <name evidence="1" type="ORF">AABB28_01590</name>
</gene>
<accession>A0AAN0NIW7</accession>
<evidence type="ECO:0008006" key="3">
    <source>
        <dbReference type="Google" id="ProtNLM"/>
    </source>
</evidence>
<reference evidence="1 2" key="1">
    <citation type="submission" date="2024-04" db="EMBL/GenBank/DDBJ databases">
        <title>Phylogenomic analyses of a clade within the roseobacter group suggest taxonomic reassignments of species of the genera Aestuariivita, Citreicella, Loktanella, Nautella, Pelagibaca, Ruegeria, Thalassobius, Thiobacimonas and Tropicibacter, and the proposal o.</title>
        <authorList>
            <person name="Jeon C.O."/>
        </authorList>
    </citation>
    <scope>NUCLEOTIDE SEQUENCE [LARGE SCALE GENOMIC DNA]</scope>
    <source>
        <strain evidence="1 2">G8-12</strain>
    </source>
</reference>
<name>A0AAN0NIW7_9RHOB</name>
<dbReference type="AlphaFoldDB" id="A0AAN0NIW7"/>
<sequence>MVGIFDPWHSRPIDVHRWSDHPEVAGLVERIWAEHFPDEEKSKPGPKPKTPFKDQLKILLLDCYVAWLEDTELSIGVSMNVNAYDTGSRYNALHISKHILQVIRKLIDVGLLDVAKGSYSGAGSGGNRTTRIRPSEALQALFQATQVTRDDIRRIETEECIILRGADDRLVEYGDTEETNRQRDELRAYNRVLAANYIDLPELEEPQLVTGQDRGKDTVQRFGPHYHFLRRVYSRGDWGCNGRFYGGWWQMVNSAHRQTILINDVPTVEVDFKGLHVQILSAEQGVEIEGDPYELPQGSVPGTPPVLQRALVKKLLLTALNAQDKQSAFRSFRGEWPEGHMGKGMTNKDLEQLVQALIAKHPHLETCIFTDQGIRLMNVDSKIAERVHGYFTAIEVPVLSVHDSFIVDYARVGELQRVMADASEAVVGRPLPVSASGVGLDEVEPEQRDDLKQWRDERVVRTAGYQARLAAWRAQNNILEA</sequence>
<proteinExistence type="predicted"/>
<dbReference type="Proteomes" id="UP001451782">
    <property type="component" value="Chromosome"/>
</dbReference>
<keyword evidence="2" id="KW-1185">Reference proteome</keyword>
<dbReference type="KEGG" id="yag:AABB28_01590"/>
<dbReference type="EMBL" id="CP151762">
    <property type="protein sequence ID" value="WZU64034.1"/>
    <property type="molecule type" value="Genomic_DNA"/>
</dbReference>
<evidence type="ECO:0000313" key="2">
    <source>
        <dbReference type="Proteomes" id="UP001451782"/>
    </source>
</evidence>
<protein>
    <recommendedName>
        <fullName evidence="3">DNA polymerase</fullName>
    </recommendedName>
</protein>
<evidence type="ECO:0000313" key="1">
    <source>
        <dbReference type="EMBL" id="WZU64034.1"/>
    </source>
</evidence>